<evidence type="ECO:0000313" key="2">
    <source>
        <dbReference type="EMBL" id="MBB3122384.1"/>
    </source>
</evidence>
<dbReference type="RefSeq" id="WP_229426467.1">
    <property type="nucleotide sequence ID" value="NZ_JACHXD010000029.1"/>
</dbReference>
<dbReference type="EMBL" id="JACHXD010000029">
    <property type="protein sequence ID" value="MBB3122384.1"/>
    <property type="molecule type" value="Genomic_DNA"/>
</dbReference>
<gene>
    <name evidence="2" type="ORF">FHS03_005485</name>
</gene>
<feature type="signal peptide" evidence="1">
    <location>
        <begin position="1"/>
        <end position="20"/>
    </location>
</feature>
<protein>
    <recommendedName>
        <fullName evidence="4">Lipoprotein</fullName>
    </recommendedName>
</protein>
<accession>A0A7W5BFV9</accession>
<keyword evidence="1" id="KW-0732">Signal</keyword>
<comment type="caution">
    <text evidence="2">The sequence shown here is derived from an EMBL/GenBank/DDBJ whole genome shotgun (WGS) entry which is preliminary data.</text>
</comment>
<evidence type="ECO:0000256" key="1">
    <source>
        <dbReference type="SAM" id="SignalP"/>
    </source>
</evidence>
<feature type="chain" id="PRO_5031042809" description="Lipoprotein" evidence="1">
    <location>
        <begin position="21"/>
        <end position="157"/>
    </location>
</feature>
<proteinExistence type="predicted"/>
<dbReference type="Proteomes" id="UP000541535">
    <property type="component" value="Unassembled WGS sequence"/>
</dbReference>
<organism evidence="2 3">
    <name type="scientific">Pseudoduganella violacea</name>
    <dbReference type="NCBI Taxonomy" id="1715466"/>
    <lineage>
        <taxon>Bacteria</taxon>
        <taxon>Pseudomonadati</taxon>
        <taxon>Pseudomonadota</taxon>
        <taxon>Betaproteobacteria</taxon>
        <taxon>Burkholderiales</taxon>
        <taxon>Oxalobacteraceae</taxon>
        <taxon>Telluria group</taxon>
        <taxon>Pseudoduganella</taxon>
    </lineage>
</organism>
<keyword evidence="3" id="KW-1185">Reference proteome</keyword>
<evidence type="ECO:0008006" key="4">
    <source>
        <dbReference type="Google" id="ProtNLM"/>
    </source>
</evidence>
<dbReference type="AlphaFoldDB" id="A0A7W5BFV9"/>
<reference evidence="2 3" key="1">
    <citation type="submission" date="2020-08" db="EMBL/GenBank/DDBJ databases">
        <title>Genomic Encyclopedia of Type Strains, Phase III (KMG-III): the genomes of soil and plant-associated and newly described type strains.</title>
        <authorList>
            <person name="Whitman W."/>
        </authorList>
    </citation>
    <scope>NUCLEOTIDE SEQUENCE [LARGE SCALE GENOMIC DNA]</scope>
    <source>
        <strain evidence="2 3">CECT 8897</strain>
    </source>
</reference>
<evidence type="ECO:0000313" key="3">
    <source>
        <dbReference type="Proteomes" id="UP000541535"/>
    </source>
</evidence>
<dbReference type="PROSITE" id="PS51257">
    <property type="entry name" value="PROKAR_LIPOPROTEIN"/>
    <property type="match status" value="1"/>
</dbReference>
<name>A0A7W5BFV9_9BURK</name>
<sequence length="157" mass="16369">MYHRLMFSAGAAALRPVACAAVLAALGACATLTESTQQQVLVQTVLDHREVAGAGCVLSNDVGKWFVATPGRVTIHKSLKPLHVDCQLGGQAVSGESVPSKQNASLWGNIVLTFGTGLIVDRNTGAGFDYPSTITVILNPLNQGEQRLPAPGGVTVY</sequence>